<accession>A0ABS5C756</accession>
<keyword evidence="5" id="KW-0808">Transferase</keyword>
<feature type="transmembrane region" description="Helical" evidence="10">
    <location>
        <begin position="12"/>
        <end position="37"/>
    </location>
</feature>
<dbReference type="InterPro" id="IPR003594">
    <property type="entry name" value="HATPase_dom"/>
</dbReference>
<dbReference type="InterPro" id="IPR050351">
    <property type="entry name" value="BphY/WalK/GraS-like"/>
</dbReference>
<dbReference type="Pfam" id="PF02518">
    <property type="entry name" value="HATPase_c"/>
    <property type="match status" value="1"/>
</dbReference>
<evidence type="ECO:0000313" key="14">
    <source>
        <dbReference type="Proteomes" id="UP000673394"/>
    </source>
</evidence>
<evidence type="ECO:0000256" key="6">
    <source>
        <dbReference type="ARBA" id="ARBA00022741"/>
    </source>
</evidence>
<evidence type="ECO:0000256" key="4">
    <source>
        <dbReference type="ARBA" id="ARBA00022553"/>
    </source>
</evidence>
<evidence type="ECO:0000313" key="13">
    <source>
        <dbReference type="EMBL" id="MBP3963505.1"/>
    </source>
</evidence>
<dbReference type="SMART" id="SM00388">
    <property type="entry name" value="HisKA"/>
    <property type="match status" value="1"/>
</dbReference>
<feature type="domain" description="Histidine kinase" evidence="11">
    <location>
        <begin position="225"/>
        <end position="442"/>
    </location>
</feature>
<dbReference type="InterPro" id="IPR036097">
    <property type="entry name" value="HisK_dim/P_sf"/>
</dbReference>
<sequence>MFVKSRRKLTYTYTWLIILFLVVFSIIVSAIFLGMAYREQQESIMSTLFATTEKGNVAIPDLSNSRGDDLYFFYVLDDQGNVLAGSSAYPQLENINIQKIIRWHPRDVSFRLDWQPETHVEVRQRVDIEIEPKLPPKAPRVLMAGERLLYVGARPVMLDNGTIAVIYAAKDVTFYYEVFRNLLVVFLLILVVFIMAAVWLSNSMSKKAMIPIQQAYRQQQQFLADASHELRTPLSIMNTSLDVIELENGQDFSAFTKEVVVDMKEEVGRMSRMVQHLLLLARSDAGSVEFEKASFDLVPKVRQWVQTIEAVAHKKQISLKAELPEQLAVTGDVERIKQLVYILLDNAIKYTPEGGTVDVALSSSPKQWSLSIRDTGMGIPEHALPRIFDRFYRVEEHRSREEGSAGLGLSIAKWIAESHQGSIEVKSALGKGSTFIVRFPIV</sequence>
<evidence type="ECO:0000256" key="3">
    <source>
        <dbReference type="ARBA" id="ARBA00012438"/>
    </source>
</evidence>
<dbReference type="EMBL" id="JAGKSP010000001">
    <property type="protein sequence ID" value="MBP3961824.1"/>
    <property type="molecule type" value="Genomic_DNA"/>
</dbReference>
<evidence type="ECO:0000256" key="10">
    <source>
        <dbReference type="SAM" id="Phobius"/>
    </source>
</evidence>
<dbReference type="PANTHER" id="PTHR45453:SF1">
    <property type="entry name" value="PHOSPHATE REGULON SENSOR PROTEIN PHOR"/>
    <property type="match status" value="1"/>
</dbReference>
<keyword evidence="4" id="KW-0597">Phosphoprotein</keyword>
<dbReference type="PANTHER" id="PTHR45453">
    <property type="entry name" value="PHOSPHATE REGULON SENSOR PROTEIN PHOR"/>
    <property type="match status" value="1"/>
</dbReference>
<evidence type="ECO:0000313" key="12">
    <source>
        <dbReference type="EMBL" id="MBP3961824.1"/>
    </source>
</evidence>
<dbReference type="Gene3D" id="3.30.565.10">
    <property type="entry name" value="Histidine kinase-like ATPase, C-terminal domain"/>
    <property type="match status" value="1"/>
</dbReference>
<protein>
    <recommendedName>
        <fullName evidence="3">histidine kinase</fullName>
        <ecNumber evidence="3">2.7.13.3</ecNumber>
    </recommendedName>
</protein>
<dbReference type="Gene3D" id="1.10.287.130">
    <property type="match status" value="1"/>
</dbReference>
<dbReference type="EC" id="2.7.13.3" evidence="3"/>
<organism evidence="12 14">
    <name type="scientific">Paenibacillus lignilyticus</name>
    <dbReference type="NCBI Taxonomy" id="1172615"/>
    <lineage>
        <taxon>Bacteria</taxon>
        <taxon>Bacillati</taxon>
        <taxon>Bacillota</taxon>
        <taxon>Bacilli</taxon>
        <taxon>Bacillales</taxon>
        <taxon>Paenibacillaceae</taxon>
        <taxon>Paenibacillus</taxon>
    </lineage>
</organism>
<evidence type="ECO:0000256" key="2">
    <source>
        <dbReference type="ARBA" id="ARBA00004370"/>
    </source>
</evidence>
<dbReference type="CDD" id="cd00082">
    <property type="entry name" value="HisKA"/>
    <property type="match status" value="1"/>
</dbReference>
<evidence type="ECO:0000256" key="9">
    <source>
        <dbReference type="ARBA" id="ARBA00023012"/>
    </source>
</evidence>
<keyword evidence="9" id="KW-0902">Two-component regulatory system</keyword>
<evidence type="ECO:0000256" key="1">
    <source>
        <dbReference type="ARBA" id="ARBA00000085"/>
    </source>
</evidence>
<dbReference type="SUPFAM" id="SSF47384">
    <property type="entry name" value="Homodimeric domain of signal transducing histidine kinase"/>
    <property type="match status" value="1"/>
</dbReference>
<dbReference type="PRINTS" id="PR00344">
    <property type="entry name" value="BCTRLSENSOR"/>
</dbReference>
<keyword evidence="7 12" id="KW-0418">Kinase</keyword>
<dbReference type="InterPro" id="IPR036890">
    <property type="entry name" value="HATPase_C_sf"/>
</dbReference>
<dbReference type="InterPro" id="IPR004358">
    <property type="entry name" value="Sig_transdc_His_kin-like_C"/>
</dbReference>
<feature type="transmembrane region" description="Helical" evidence="10">
    <location>
        <begin position="181"/>
        <end position="200"/>
    </location>
</feature>
<keyword evidence="10" id="KW-1133">Transmembrane helix</keyword>
<dbReference type="InterPro" id="IPR005467">
    <property type="entry name" value="His_kinase_dom"/>
</dbReference>
<name>A0ABS5C756_9BACL</name>
<dbReference type="Pfam" id="PF00512">
    <property type="entry name" value="HisKA"/>
    <property type="match status" value="1"/>
</dbReference>
<dbReference type="GO" id="GO:0016301">
    <property type="term" value="F:kinase activity"/>
    <property type="evidence" value="ECO:0007669"/>
    <property type="project" value="UniProtKB-KW"/>
</dbReference>
<comment type="catalytic activity">
    <reaction evidence="1">
        <text>ATP + protein L-histidine = ADP + protein N-phospho-L-histidine.</text>
        <dbReference type="EC" id="2.7.13.3"/>
    </reaction>
</comment>
<dbReference type="EMBL" id="JAGKSP010000004">
    <property type="protein sequence ID" value="MBP3963505.1"/>
    <property type="molecule type" value="Genomic_DNA"/>
</dbReference>
<dbReference type="Proteomes" id="UP000673394">
    <property type="component" value="Unassembled WGS sequence"/>
</dbReference>
<evidence type="ECO:0000256" key="5">
    <source>
        <dbReference type="ARBA" id="ARBA00022679"/>
    </source>
</evidence>
<keyword evidence="6" id="KW-0547">Nucleotide-binding</keyword>
<comment type="subcellular location">
    <subcellularLocation>
        <location evidence="2">Membrane</location>
    </subcellularLocation>
</comment>
<evidence type="ECO:0000256" key="7">
    <source>
        <dbReference type="ARBA" id="ARBA00022777"/>
    </source>
</evidence>
<dbReference type="CDD" id="cd00075">
    <property type="entry name" value="HATPase"/>
    <property type="match status" value="1"/>
</dbReference>
<dbReference type="SMART" id="SM00387">
    <property type="entry name" value="HATPase_c"/>
    <property type="match status" value="1"/>
</dbReference>
<dbReference type="SUPFAM" id="SSF55874">
    <property type="entry name" value="ATPase domain of HSP90 chaperone/DNA topoisomerase II/histidine kinase"/>
    <property type="match status" value="1"/>
</dbReference>
<reference evidence="12 14" key="1">
    <citation type="submission" date="2021-04" db="EMBL/GenBank/DDBJ databases">
        <title>Paenibacillus sp. DLE-14 whole genome sequence.</title>
        <authorList>
            <person name="Ham Y.J."/>
        </authorList>
    </citation>
    <scope>NUCLEOTIDE SEQUENCE [LARGE SCALE GENOMIC DNA]</scope>
    <source>
        <strain evidence="12 14">DLE-14</strain>
    </source>
</reference>
<keyword evidence="10" id="KW-0472">Membrane</keyword>
<keyword evidence="10" id="KW-0812">Transmembrane</keyword>
<comment type="caution">
    <text evidence="12">The sequence shown here is derived from an EMBL/GenBank/DDBJ whole genome shotgun (WGS) entry which is preliminary data.</text>
</comment>
<dbReference type="PROSITE" id="PS50109">
    <property type="entry name" value="HIS_KIN"/>
    <property type="match status" value="1"/>
</dbReference>
<gene>
    <name evidence="12" type="ORF">I8J30_03805</name>
    <name evidence="13" type="ORF">I8J30_12390</name>
</gene>
<dbReference type="InterPro" id="IPR003661">
    <property type="entry name" value="HisK_dim/P_dom"/>
</dbReference>
<proteinExistence type="predicted"/>
<keyword evidence="8" id="KW-0067">ATP-binding</keyword>
<evidence type="ECO:0000259" key="11">
    <source>
        <dbReference type="PROSITE" id="PS50109"/>
    </source>
</evidence>
<evidence type="ECO:0000256" key="8">
    <source>
        <dbReference type="ARBA" id="ARBA00022840"/>
    </source>
</evidence>
<keyword evidence="14" id="KW-1185">Reference proteome</keyword>